<evidence type="ECO:0000259" key="1">
    <source>
        <dbReference type="Pfam" id="PF00651"/>
    </source>
</evidence>
<dbReference type="Pfam" id="PF00651">
    <property type="entry name" value="BTB"/>
    <property type="match status" value="1"/>
</dbReference>
<dbReference type="EMBL" id="CP111019">
    <property type="protein sequence ID" value="WAR12603.1"/>
    <property type="molecule type" value="Genomic_DNA"/>
</dbReference>
<gene>
    <name evidence="2" type="ORF">MAR_026783</name>
</gene>
<organism evidence="2 3">
    <name type="scientific">Mya arenaria</name>
    <name type="common">Soft-shell clam</name>
    <dbReference type="NCBI Taxonomy" id="6604"/>
    <lineage>
        <taxon>Eukaryota</taxon>
        <taxon>Metazoa</taxon>
        <taxon>Spiralia</taxon>
        <taxon>Lophotrochozoa</taxon>
        <taxon>Mollusca</taxon>
        <taxon>Bivalvia</taxon>
        <taxon>Autobranchia</taxon>
        <taxon>Heteroconchia</taxon>
        <taxon>Euheterodonta</taxon>
        <taxon>Imparidentia</taxon>
        <taxon>Neoheterodontei</taxon>
        <taxon>Myida</taxon>
        <taxon>Myoidea</taxon>
        <taxon>Myidae</taxon>
        <taxon>Mya</taxon>
    </lineage>
</organism>
<dbReference type="CDD" id="cd18186">
    <property type="entry name" value="BTB_POZ_ZBTB_KLHL-like"/>
    <property type="match status" value="1"/>
</dbReference>
<name>A0ABY7ERM1_MYAAR</name>
<feature type="non-terminal residue" evidence="2">
    <location>
        <position position="1"/>
    </location>
</feature>
<evidence type="ECO:0000313" key="2">
    <source>
        <dbReference type="EMBL" id="WAR12603.1"/>
    </source>
</evidence>
<dbReference type="Proteomes" id="UP001164746">
    <property type="component" value="Chromosome 8"/>
</dbReference>
<dbReference type="InterPro" id="IPR000210">
    <property type="entry name" value="BTB/POZ_dom"/>
</dbReference>
<dbReference type="Gene3D" id="3.30.710.10">
    <property type="entry name" value="Potassium Channel Kv1.1, Chain A"/>
    <property type="match status" value="1"/>
</dbReference>
<dbReference type="SUPFAM" id="SSF54695">
    <property type="entry name" value="POZ domain"/>
    <property type="match status" value="1"/>
</dbReference>
<feature type="domain" description="BTB" evidence="1">
    <location>
        <begin position="5"/>
        <end position="87"/>
    </location>
</feature>
<keyword evidence="3" id="KW-1185">Reference proteome</keyword>
<dbReference type="InterPro" id="IPR011333">
    <property type="entry name" value="SKP1/BTB/POZ_sf"/>
</dbReference>
<reference evidence="2" key="1">
    <citation type="submission" date="2022-11" db="EMBL/GenBank/DDBJ databases">
        <title>Centuries of genome instability and evolution in soft-shell clam transmissible cancer (bioRxiv).</title>
        <authorList>
            <person name="Hart S.F.M."/>
            <person name="Yonemitsu M.A."/>
            <person name="Giersch R.M."/>
            <person name="Beal B.F."/>
            <person name="Arriagada G."/>
            <person name="Davis B.W."/>
            <person name="Ostrander E.A."/>
            <person name="Goff S.P."/>
            <person name="Metzger M.J."/>
        </authorList>
    </citation>
    <scope>NUCLEOTIDE SEQUENCE</scope>
    <source>
        <strain evidence="2">MELC-2E11</strain>
        <tissue evidence="2">Siphon/mantle</tissue>
    </source>
</reference>
<sequence>VKRFHSCILVESEFFDKLFHTSKYREHVTGVIEIRERSSNIVDAAIQFLYNVEPDLDKDKIGDFLDIAEFLMIPRLKAFCVKWLDQTKMSNALIAICLPLCTLYELDVPSVSDYIKKNLIELMNGVELLNIDANSLQNILSDQYL</sequence>
<proteinExistence type="predicted"/>
<feature type="non-terminal residue" evidence="2">
    <location>
        <position position="145"/>
    </location>
</feature>
<accession>A0ABY7ERM1</accession>
<evidence type="ECO:0000313" key="3">
    <source>
        <dbReference type="Proteomes" id="UP001164746"/>
    </source>
</evidence>
<protein>
    <recommendedName>
        <fullName evidence="1">BTB domain-containing protein</fullName>
    </recommendedName>
</protein>